<keyword evidence="7 10" id="KW-0472">Membrane</keyword>
<dbReference type="HAMAP" id="MF_02078">
    <property type="entry name" value="MurJ_MviN"/>
    <property type="match status" value="1"/>
</dbReference>
<keyword evidence="6 10" id="KW-1133">Transmembrane helix</keyword>
<dbReference type="CDD" id="cd13123">
    <property type="entry name" value="MATE_MurJ_like"/>
    <property type="match status" value="1"/>
</dbReference>
<feature type="transmembrane region" description="Helical" evidence="10">
    <location>
        <begin position="477"/>
        <end position="498"/>
    </location>
</feature>
<keyword evidence="10" id="KW-0997">Cell inner membrane</keyword>
<dbReference type="GO" id="GO:0005886">
    <property type="term" value="C:plasma membrane"/>
    <property type="evidence" value="ECO:0007669"/>
    <property type="project" value="UniProtKB-SubCell"/>
</dbReference>
<dbReference type="OrthoDB" id="9816572at2"/>
<feature type="transmembrane region" description="Helical" evidence="10">
    <location>
        <begin position="157"/>
        <end position="177"/>
    </location>
</feature>
<organism evidence="12 13">
    <name type="scientific">Candidatus Odyssella acanthamoebae</name>
    <dbReference type="NCBI Taxonomy" id="91604"/>
    <lineage>
        <taxon>Bacteria</taxon>
        <taxon>Pseudomonadati</taxon>
        <taxon>Pseudomonadota</taxon>
        <taxon>Alphaproteobacteria</taxon>
        <taxon>Holosporales</taxon>
        <taxon>Candidatus Paracaedibacteraceae</taxon>
        <taxon>Candidatus Odyssella</taxon>
    </lineage>
</organism>
<evidence type="ECO:0000256" key="7">
    <source>
        <dbReference type="ARBA" id="ARBA00023136"/>
    </source>
</evidence>
<dbReference type="eggNOG" id="COG0728">
    <property type="taxonomic scope" value="Bacteria"/>
</dbReference>
<dbReference type="EMBL" id="CP008941">
    <property type="protein sequence ID" value="AIK96815.1"/>
    <property type="molecule type" value="Genomic_DNA"/>
</dbReference>
<keyword evidence="10 11" id="KW-0961">Cell wall biogenesis/degradation</keyword>
<evidence type="ECO:0000256" key="5">
    <source>
        <dbReference type="ARBA" id="ARBA00022984"/>
    </source>
</evidence>
<evidence type="ECO:0000256" key="11">
    <source>
        <dbReference type="PIRNR" id="PIRNR002869"/>
    </source>
</evidence>
<dbReference type="GO" id="GO:0009252">
    <property type="term" value="P:peptidoglycan biosynthetic process"/>
    <property type="evidence" value="ECO:0007669"/>
    <property type="project" value="UniProtKB-UniRule"/>
</dbReference>
<protein>
    <recommendedName>
        <fullName evidence="10">Probable lipid II flippase MurJ</fullName>
    </recommendedName>
</protein>
<dbReference type="Pfam" id="PF03023">
    <property type="entry name" value="MurJ"/>
    <property type="match status" value="1"/>
</dbReference>
<name>A0A077B1K6_9PROT</name>
<dbReference type="STRING" id="91604.ID47_08855"/>
<keyword evidence="5 10" id="KW-0573">Peptidoglycan synthesis</keyword>
<feature type="transmembrane region" description="Helical" evidence="10">
    <location>
        <begin position="380"/>
        <end position="399"/>
    </location>
</feature>
<evidence type="ECO:0000256" key="8">
    <source>
        <dbReference type="ARBA" id="ARBA00060041"/>
    </source>
</evidence>
<proteinExistence type="inferred from homology"/>
<keyword evidence="10 11" id="KW-0813">Transport</keyword>
<evidence type="ECO:0000256" key="2">
    <source>
        <dbReference type="ARBA" id="ARBA00022475"/>
    </source>
</evidence>
<evidence type="ECO:0000256" key="9">
    <source>
        <dbReference type="ARBA" id="ARBA00061532"/>
    </source>
</evidence>
<dbReference type="PANTHER" id="PTHR47019">
    <property type="entry name" value="LIPID II FLIPPASE MURJ"/>
    <property type="match status" value="1"/>
</dbReference>
<feature type="transmembrane region" description="Helical" evidence="10">
    <location>
        <begin position="313"/>
        <end position="337"/>
    </location>
</feature>
<feature type="transmembrane region" description="Helical" evidence="10">
    <location>
        <begin position="438"/>
        <end position="457"/>
    </location>
</feature>
<gene>
    <name evidence="10" type="primary">murJ</name>
    <name evidence="12" type="ORF">ID47_08855</name>
</gene>
<feature type="transmembrane region" description="Helical" evidence="10">
    <location>
        <begin position="274"/>
        <end position="292"/>
    </location>
</feature>
<feature type="transmembrane region" description="Helical" evidence="10">
    <location>
        <begin position="229"/>
        <end position="254"/>
    </location>
</feature>
<feature type="transmembrane region" description="Helical" evidence="10">
    <location>
        <begin position="21"/>
        <end position="44"/>
    </location>
</feature>
<evidence type="ECO:0000256" key="4">
    <source>
        <dbReference type="ARBA" id="ARBA00022960"/>
    </source>
</evidence>
<feature type="transmembrane region" description="Helical" evidence="10">
    <location>
        <begin position="349"/>
        <end position="368"/>
    </location>
</feature>
<dbReference type="InterPro" id="IPR051050">
    <property type="entry name" value="Lipid_II_flippase_MurJ/MviN"/>
</dbReference>
<dbReference type="GO" id="GO:0015648">
    <property type="term" value="F:lipid-linked peptidoglycan transporter activity"/>
    <property type="evidence" value="ECO:0007669"/>
    <property type="project" value="UniProtKB-UniRule"/>
</dbReference>
<comment type="similarity">
    <text evidence="9 10 11">Belongs to the MurJ/MviN family.</text>
</comment>
<dbReference type="PIRSF" id="PIRSF002869">
    <property type="entry name" value="MviN"/>
    <property type="match status" value="1"/>
</dbReference>
<dbReference type="PRINTS" id="PR01806">
    <property type="entry name" value="VIRFACTRMVIN"/>
</dbReference>
<dbReference type="NCBIfam" id="TIGR01695">
    <property type="entry name" value="murJ_mviN"/>
    <property type="match status" value="1"/>
</dbReference>
<feature type="transmembrane region" description="Helical" evidence="10">
    <location>
        <begin position="90"/>
        <end position="114"/>
    </location>
</feature>
<dbReference type="KEGG" id="paca:ID47_08855"/>
<dbReference type="GO" id="GO:0034204">
    <property type="term" value="P:lipid translocation"/>
    <property type="evidence" value="ECO:0007669"/>
    <property type="project" value="TreeGrafter"/>
</dbReference>
<dbReference type="Proteomes" id="UP000028926">
    <property type="component" value="Chromosome"/>
</dbReference>
<keyword evidence="3 10" id="KW-0812">Transmembrane</keyword>
<dbReference type="RefSeq" id="WP_038465541.1">
    <property type="nucleotide sequence ID" value="NZ_CP008941.1"/>
</dbReference>
<reference evidence="12 13" key="1">
    <citation type="submission" date="2014-07" db="EMBL/GenBank/DDBJ databases">
        <title>Comparative genomic insights into amoeba endosymbionts belonging to the families of Holosporaceae and Candidatus Midichloriaceae within Rickettsiales.</title>
        <authorList>
            <person name="Wang Z."/>
            <person name="Wu M."/>
        </authorList>
    </citation>
    <scope>NUCLEOTIDE SEQUENCE [LARGE SCALE GENOMIC DNA]</scope>
    <source>
        <strain evidence="12">PRA3</strain>
    </source>
</reference>
<dbReference type="UniPathway" id="UPA00219"/>
<dbReference type="HOGENOM" id="CLU_006797_5_0_5"/>
<sequence length="509" mass="56229">MRILRHIITISGFTFMSRIFGLVREIMIARFLGASLVTDAFFVAFKFPNFFRRIFAEGAFNAAFVPLISRKLVSEGRDQAKVLAEVVFSVMLAFLTVFVLLVVIFTPAIIHVLAPGFATTPERLDLAITFTRITFPYILFISLAAHLSGVLNSFDRFAAAAGVPILLNIVMILSLLICPYVDLSYGVGLSIAVVVAGIVQLLWLYLACWRMDFRIRLRWPRLTPDVKELLRLMVPGAIGAGVMNINLFVDTILASFLPEKSVSYIFYADRLNQLPLSIFGIAVGTALLPLLSRQLKAGEYEKAIRNKLLATDVALQLTIPAAVGLIMLSYPLIHIIYGMSFSDTQATARALAAFAIGIPAYVLNKVFVTGFFARQDTRTPVKIAIGCIFLNLFLNLTLMGYLGHIALALSTSLSAWANTIALYGVLKKREWFALSRGVKLTCLKIIFISMMIGGILWQLEDAYDPCCMTKWQELTYVATQVGIGIATYVLLGVILKIIDISRVKAALGR</sequence>
<feature type="transmembrane region" description="Helical" evidence="10">
    <location>
        <begin position="405"/>
        <end position="426"/>
    </location>
</feature>
<evidence type="ECO:0000256" key="3">
    <source>
        <dbReference type="ARBA" id="ARBA00022692"/>
    </source>
</evidence>
<evidence type="ECO:0000256" key="10">
    <source>
        <dbReference type="HAMAP-Rule" id="MF_02078"/>
    </source>
</evidence>
<comment type="pathway">
    <text evidence="10">Cell wall biogenesis; peptidoglycan biosynthesis.</text>
</comment>
<feature type="transmembrane region" description="Helical" evidence="10">
    <location>
        <begin position="126"/>
        <end position="145"/>
    </location>
</feature>
<accession>A0A077B1K6</accession>
<comment type="function">
    <text evidence="8 10 11">Involved in peptidoglycan biosynthesis. Transports lipid-linked peptidoglycan precursors from the inner to the outer leaflet of the cytoplasmic membrane.</text>
</comment>
<keyword evidence="4 10" id="KW-0133">Cell shape</keyword>
<evidence type="ECO:0000313" key="12">
    <source>
        <dbReference type="EMBL" id="AIK96815.1"/>
    </source>
</evidence>
<evidence type="ECO:0000256" key="6">
    <source>
        <dbReference type="ARBA" id="ARBA00022989"/>
    </source>
</evidence>
<dbReference type="AlphaFoldDB" id="A0A077B1K6"/>
<comment type="subcellular location">
    <subcellularLocation>
        <location evidence="10">Cell inner membrane</location>
        <topology evidence="10">Multi-pass membrane protein</topology>
    </subcellularLocation>
    <subcellularLocation>
        <location evidence="1">Cell membrane</location>
        <topology evidence="1">Multi-pass membrane protein</topology>
    </subcellularLocation>
</comment>
<feature type="transmembrane region" description="Helical" evidence="10">
    <location>
        <begin position="183"/>
        <end position="208"/>
    </location>
</feature>
<dbReference type="GO" id="GO:0008360">
    <property type="term" value="P:regulation of cell shape"/>
    <property type="evidence" value="ECO:0007669"/>
    <property type="project" value="UniProtKB-UniRule"/>
</dbReference>
<dbReference type="GO" id="GO:0071555">
    <property type="term" value="P:cell wall organization"/>
    <property type="evidence" value="ECO:0007669"/>
    <property type="project" value="UniProtKB-UniRule"/>
</dbReference>
<evidence type="ECO:0000313" key="13">
    <source>
        <dbReference type="Proteomes" id="UP000028926"/>
    </source>
</evidence>
<keyword evidence="13" id="KW-1185">Reference proteome</keyword>
<keyword evidence="2 10" id="KW-1003">Cell membrane</keyword>
<evidence type="ECO:0000256" key="1">
    <source>
        <dbReference type="ARBA" id="ARBA00004651"/>
    </source>
</evidence>
<dbReference type="PANTHER" id="PTHR47019:SF1">
    <property type="entry name" value="LIPID II FLIPPASE MURJ"/>
    <property type="match status" value="1"/>
</dbReference>
<dbReference type="InterPro" id="IPR004268">
    <property type="entry name" value="MurJ"/>
</dbReference>